<feature type="compositionally biased region" description="Basic and acidic residues" evidence="9">
    <location>
        <begin position="68"/>
        <end position="83"/>
    </location>
</feature>
<protein>
    <submittedName>
        <fullName evidence="10">Radial spoke head 3</fullName>
    </submittedName>
</protein>
<dbReference type="Ensembl" id="ENSGWIT00000017438.1">
    <property type="protein sequence ID" value="ENSGWIP00000015788.1"/>
    <property type="gene ID" value="ENSGWIG00000008855.1"/>
</dbReference>
<organism evidence="10 11">
    <name type="scientific">Gouania willdenowi</name>
    <name type="common">Blunt-snouted clingfish</name>
    <name type="synonym">Lepadogaster willdenowi</name>
    <dbReference type="NCBI Taxonomy" id="441366"/>
    <lineage>
        <taxon>Eukaryota</taxon>
        <taxon>Metazoa</taxon>
        <taxon>Chordata</taxon>
        <taxon>Craniata</taxon>
        <taxon>Vertebrata</taxon>
        <taxon>Euteleostomi</taxon>
        <taxon>Actinopterygii</taxon>
        <taxon>Neopterygii</taxon>
        <taxon>Teleostei</taxon>
        <taxon>Neoteleostei</taxon>
        <taxon>Acanthomorphata</taxon>
        <taxon>Ovalentaria</taxon>
        <taxon>Blenniimorphae</taxon>
        <taxon>Blenniiformes</taxon>
        <taxon>Gobiesocoidei</taxon>
        <taxon>Gobiesocidae</taxon>
        <taxon>Gobiesocinae</taxon>
        <taxon>Gouania</taxon>
    </lineage>
</organism>
<evidence type="ECO:0000256" key="7">
    <source>
        <dbReference type="ARBA" id="ARBA00023212"/>
    </source>
</evidence>
<evidence type="ECO:0000256" key="1">
    <source>
        <dbReference type="ARBA" id="ARBA00004611"/>
    </source>
</evidence>
<evidence type="ECO:0000256" key="2">
    <source>
        <dbReference type="ARBA" id="ARBA00006737"/>
    </source>
</evidence>
<feature type="region of interest" description="Disordered" evidence="9">
    <location>
        <begin position="22"/>
        <end position="43"/>
    </location>
</feature>
<keyword evidence="3" id="KW-0963">Cytoplasm</keyword>
<keyword evidence="4" id="KW-0597">Phosphoprotein</keyword>
<evidence type="ECO:0000313" key="11">
    <source>
        <dbReference type="Proteomes" id="UP000694680"/>
    </source>
</evidence>
<dbReference type="PANTHER" id="PTHR21648">
    <property type="entry name" value="FLAGELLAR RADIAL SPOKE PROTEIN 3"/>
    <property type="match status" value="1"/>
</dbReference>
<evidence type="ECO:0000313" key="10">
    <source>
        <dbReference type="Ensembl" id="ENSGWIP00000015788.1"/>
    </source>
</evidence>
<evidence type="ECO:0000256" key="4">
    <source>
        <dbReference type="ARBA" id="ARBA00022553"/>
    </source>
</evidence>
<comment type="similarity">
    <text evidence="2">Belongs to the flagellar radial spoke RSP3 family.</text>
</comment>
<sequence length="326" mass="38235">MAWLLLSQSEMNSLFSRQKALEERSKYRVGQSENRRPKNGNIMVDRRVVRGNTYSQHFRPATVQPHPPEIKRQQPPEKKEVNVRRRAKEKQVQHATPGPEPVQVRKHMDTQTDLYLEELACVIVTTDMACQTDAFLDRPASPLFIPVKSGIDVGTQIEEGDLFDFDLEVEPMVEVLVGKTMEQALLEVMEEEELASLRAQQRKIQVLRDMELAEVQRLQEQERRRCEERERRITQQREALMIEEETVEKIAARAYTQQSLADLLPTVFNSLRKDGYFPDPVERDIETNYMPWQMEEVHKNLDTRNRARQLLDQIILDVHAFFSHMR</sequence>
<evidence type="ECO:0000256" key="3">
    <source>
        <dbReference type="ARBA" id="ARBA00022490"/>
    </source>
</evidence>
<reference evidence="10" key="2">
    <citation type="submission" date="2025-08" db="UniProtKB">
        <authorList>
            <consortium name="Ensembl"/>
        </authorList>
    </citation>
    <scope>IDENTIFICATION</scope>
</reference>
<comment type="subcellular location">
    <subcellularLocation>
        <location evidence="1">Cytoplasm</location>
        <location evidence="1">Cytoskeleton</location>
        <location evidence="1">Flagellum axoneme</location>
    </subcellularLocation>
</comment>
<reference evidence="10" key="1">
    <citation type="submission" date="2020-06" db="EMBL/GenBank/DDBJ databases">
        <authorList>
            <consortium name="Wellcome Sanger Institute Data Sharing"/>
        </authorList>
    </citation>
    <scope>NUCLEOTIDE SEQUENCE [LARGE SCALE GENOMIC DNA]</scope>
</reference>
<feature type="region of interest" description="Disordered" evidence="9">
    <location>
        <begin position="57"/>
        <end position="103"/>
    </location>
</feature>
<keyword evidence="6" id="KW-0969">Cilium</keyword>
<dbReference type="GO" id="GO:0005929">
    <property type="term" value="C:cilium"/>
    <property type="evidence" value="ECO:0007669"/>
    <property type="project" value="TreeGrafter"/>
</dbReference>
<dbReference type="AlphaFoldDB" id="A0A8C5G5J0"/>
<dbReference type="PANTHER" id="PTHR21648:SF0">
    <property type="entry name" value="RADIAL SPOKE HEAD PROTEIN 3 HOMOLOG"/>
    <property type="match status" value="1"/>
</dbReference>
<keyword evidence="11" id="KW-1185">Reference proteome</keyword>
<name>A0A8C5G5J0_GOUWI</name>
<reference evidence="10" key="3">
    <citation type="submission" date="2025-09" db="UniProtKB">
        <authorList>
            <consortium name="Ensembl"/>
        </authorList>
    </citation>
    <scope>IDENTIFICATION</scope>
</reference>
<keyword evidence="5" id="KW-0282">Flagellum</keyword>
<dbReference type="InterPro" id="IPR009290">
    <property type="entry name" value="Radial_spoke_3"/>
</dbReference>
<keyword evidence="7" id="KW-0206">Cytoskeleton</keyword>
<evidence type="ECO:0000256" key="8">
    <source>
        <dbReference type="ARBA" id="ARBA00023273"/>
    </source>
</evidence>
<proteinExistence type="inferred from homology"/>
<keyword evidence="8" id="KW-0966">Cell projection</keyword>
<dbReference type="Pfam" id="PF06098">
    <property type="entry name" value="Radial_spoke_3"/>
    <property type="match status" value="1"/>
</dbReference>
<evidence type="ECO:0000256" key="6">
    <source>
        <dbReference type="ARBA" id="ARBA00023069"/>
    </source>
</evidence>
<evidence type="ECO:0000256" key="5">
    <source>
        <dbReference type="ARBA" id="ARBA00022846"/>
    </source>
</evidence>
<evidence type="ECO:0000256" key="9">
    <source>
        <dbReference type="SAM" id="MobiDB-lite"/>
    </source>
</evidence>
<dbReference type="Proteomes" id="UP000694680">
    <property type="component" value="Chromosome 9"/>
</dbReference>
<accession>A0A8C5G5J0</accession>